<accession>A0AAN8XZU9</accession>
<reference evidence="4 5" key="1">
    <citation type="submission" date="2024-02" db="EMBL/GenBank/DDBJ databases">
        <title>de novo genome assembly of Solanum bulbocastanum strain 11H21.</title>
        <authorList>
            <person name="Hosaka A.J."/>
        </authorList>
    </citation>
    <scope>NUCLEOTIDE SEQUENCE [LARGE SCALE GENOMIC DNA]</scope>
    <source>
        <tissue evidence="4">Young leaves</tissue>
    </source>
</reference>
<dbReference type="PANTHER" id="PTHR10775:SF158">
    <property type="entry name" value="TNP2-LIKE TRANSPOSON PROTEIN"/>
    <property type="match status" value="1"/>
</dbReference>
<protein>
    <submittedName>
        <fullName evidence="4">Uncharacterized protein</fullName>
    </submittedName>
</protein>
<feature type="compositionally biased region" description="Basic residues" evidence="1">
    <location>
        <begin position="184"/>
        <end position="193"/>
    </location>
</feature>
<keyword evidence="5" id="KW-1185">Reference proteome</keyword>
<feature type="domain" description="DUF4218" evidence="3">
    <location>
        <begin position="630"/>
        <end position="742"/>
    </location>
</feature>
<dbReference type="Pfam" id="PF13960">
    <property type="entry name" value="DUF4218"/>
    <property type="match status" value="1"/>
</dbReference>
<name>A0AAN8XZU9_SOLBU</name>
<evidence type="ECO:0000259" key="2">
    <source>
        <dbReference type="Pfam" id="PF13952"/>
    </source>
</evidence>
<proteinExistence type="predicted"/>
<feature type="compositionally biased region" description="Polar residues" evidence="1">
    <location>
        <begin position="749"/>
        <end position="759"/>
    </location>
</feature>
<dbReference type="InterPro" id="IPR025312">
    <property type="entry name" value="DUF4216"/>
</dbReference>
<feature type="region of interest" description="Disordered" evidence="1">
    <location>
        <begin position="737"/>
        <end position="772"/>
    </location>
</feature>
<feature type="domain" description="DUF4216" evidence="2">
    <location>
        <begin position="915"/>
        <end position="990"/>
    </location>
</feature>
<dbReference type="Proteomes" id="UP001371456">
    <property type="component" value="Unassembled WGS sequence"/>
</dbReference>
<feature type="region of interest" description="Disordered" evidence="1">
    <location>
        <begin position="169"/>
        <end position="193"/>
    </location>
</feature>
<dbReference type="Pfam" id="PF02992">
    <property type="entry name" value="Transposase_21"/>
    <property type="match status" value="1"/>
</dbReference>
<feature type="region of interest" description="Disordered" evidence="1">
    <location>
        <begin position="451"/>
        <end position="470"/>
    </location>
</feature>
<sequence>MNVFPNSRNIDTTQATPPIENPIELLVNEAFRGLRHEGVDVGPSLVVEEEEMLHDTLALNKKNLFELLKDGSQELYEGSKYSKLEFLLKLYHIKCLSGLSDKGMTMILDLLTDAFKFAKIPDSFYEAKKIINKLSLDYIKIDAFPNDCMLYWEDDVNAETCKYCHTSRWKPKKKSNTDHTPTTSKKKKKKQKKMPAKILRYFPLKPRLQRLFMCSKIAEHMRWHVEYDNKDGTLRHPRDGEAWKKFDTTFPEFSSDPRNVRLGLASDGFNPFGTMSTSHSIWPVILVPYNLPPWLCMKQPNFILSMIIPGPRAPGNNIDVYLQPLIKELKELWSDGVDTFDSSKNEMFRMRAALMWTVSDFPGLDSLSGWNTHTGLACPSCNFDAEPCRLPHSRKWCFIGHRRFLSRNHKFRMMRHRFDGTVEERNPPKKLSGSDIFQQVKDINVTFGRPAELNRKRKRNKQRNDDEGGTQQWRKKSIFFDLPYWESNLLRHNLDVMHIEKNVFDNIIYTLLNDKEKSKDIIKARKDLQDMGIWHDLWPDENGECRLGAFTIPKKKKLAFLKTLKNILVPDGYASNISRCIDLDKKRIFGLKSHDCHILMQQLLPIAIRNVLPNQVVATLVEFSSFFRQLCMKSLTISDLEKLQNRIVETLSHLEILFPPSFFTVMIHLTVHLVDEVKQGGPVHYRWMYFVERLLGHFKSLVRNKSQSEGSIAEGHKVEEVLTLYSRYFDEIESRLNRPKRVNDGPNHNEASGKSSMFPQQGKPVGGSTTEPLTTLEKTQAHRYVLLNCAAVKPFIEQHIKRSTRGRRVSTTEAEKRVSKEFPDWFPKRIMNPDIAETISDDIKFLALGPAQDARRFSAYNINGFKFRTLSREQGSKTQNSGVFLISDTSCIASSVDRCARQADLPYYGKLEDIIELNYYGRFKVILFKCQWADTTRNRGYKTDAWKFNCVNFSKLIHTGDREDHDPYIEASQANMVYYVDDETDKEWSVAIHLKPRDLFEMGEVDEEDLYENEPYQQQEFGQFFYDDYENIQIAIEENMNE</sequence>
<dbReference type="InterPro" id="IPR025452">
    <property type="entry name" value="DUF4218"/>
</dbReference>
<dbReference type="AlphaFoldDB" id="A0AAN8XZU9"/>
<comment type="caution">
    <text evidence="4">The sequence shown here is derived from an EMBL/GenBank/DDBJ whole genome shotgun (WGS) entry which is preliminary data.</text>
</comment>
<evidence type="ECO:0000259" key="3">
    <source>
        <dbReference type="Pfam" id="PF13960"/>
    </source>
</evidence>
<dbReference type="Pfam" id="PF13952">
    <property type="entry name" value="DUF4216"/>
    <property type="match status" value="1"/>
</dbReference>
<organism evidence="4 5">
    <name type="scientific">Solanum bulbocastanum</name>
    <name type="common">Wild potato</name>
    <dbReference type="NCBI Taxonomy" id="147425"/>
    <lineage>
        <taxon>Eukaryota</taxon>
        <taxon>Viridiplantae</taxon>
        <taxon>Streptophyta</taxon>
        <taxon>Embryophyta</taxon>
        <taxon>Tracheophyta</taxon>
        <taxon>Spermatophyta</taxon>
        <taxon>Magnoliopsida</taxon>
        <taxon>eudicotyledons</taxon>
        <taxon>Gunneridae</taxon>
        <taxon>Pentapetalae</taxon>
        <taxon>asterids</taxon>
        <taxon>lamiids</taxon>
        <taxon>Solanales</taxon>
        <taxon>Solanaceae</taxon>
        <taxon>Solanoideae</taxon>
        <taxon>Solaneae</taxon>
        <taxon>Solanum</taxon>
    </lineage>
</organism>
<evidence type="ECO:0000313" key="4">
    <source>
        <dbReference type="EMBL" id="KAK6773622.1"/>
    </source>
</evidence>
<evidence type="ECO:0000256" key="1">
    <source>
        <dbReference type="SAM" id="MobiDB-lite"/>
    </source>
</evidence>
<dbReference type="PANTHER" id="PTHR10775">
    <property type="entry name" value="OS08G0208400 PROTEIN"/>
    <property type="match status" value="1"/>
</dbReference>
<gene>
    <name evidence="4" type="ORF">RDI58_028860</name>
</gene>
<evidence type="ECO:0000313" key="5">
    <source>
        <dbReference type="Proteomes" id="UP001371456"/>
    </source>
</evidence>
<dbReference type="InterPro" id="IPR004242">
    <property type="entry name" value="Transposase_21"/>
</dbReference>
<dbReference type="EMBL" id="JBANQN010000012">
    <property type="protein sequence ID" value="KAK6773622.1"/>
    <property type="molecule type" value="Genomic_DNA"/>
</dbReference>